<evidence type="ECO:0000256" key="1">
    <source>
        <dbReference type="ARBA" id="ARBA00005615"/>
    </source>
</evidence>
<keyword evidence="2" id="KW-0378">Hydrolase</keyword>
<dbReference type="InterPro" id="IPR008928">
    <property type="entry name" value="6-hairpin_glycosidase_sf"/>
</dbReference>
<dbReference type="SUPFAM" id="SSF48208">
    <property type="entry name" value="Six-hairpin glycosidases"/>
    <property type="match status" value="1"/>
</dbReference>
<dbReference type="GO" id="GO:0004555">
    <property type="term" value="F:alpha,alpha-trehalase activity"/>
    <property type="evidence" value="ECO:0007669"/>
    <property type="project" value="UniProtKB-EC"/>
</dbReference>
<dbReference type="PANTHER" id="PTHR23403">
    <property type="entry name" value="TREHALASE"/>
    <property type="match status" value="1"/>
</dbReference>
<dbReference type="OrthoDB" id="3542292at2759"/>
<keyword evidence="2" id="KW-0326">Glycosidase</keyword>
<dbReference type="Gene3D" id="1.50.10.10">
    <property type="match status" value="1"/>
</dbReference>
<comment type="caution">
    <text evidence="4">The sequence shown here is derived from an EMBL/GenBank/DDBJ whole genome shotgun (WGS) entry which is preliminary data.</text>
</comment>
<feature type="chain" id="PRO_5040165150" description="Trehalase" evidence="3">
    <location>
        <begin position="21"/>
        <end position="741"/>
    </location>
</feature>
<gene>
    <name evidence="4" type="ORF">CPB83DRAFT_911439</name>
</gene>
<dbReference type="EC" id="3.2.1.28" evidence="2"/>
<dbReference type="PANTHER" id="PTHR23403:SF1">
    <property type="entry name" value="TREHALASE"/>
    <property type="match status" value="1"/>
</dbReference>
<reference evidence="4" key="1">
    <citation type="submission" date="2020-11" db="EMBL/GenBank/DDBJ databases">
        <authorList>
            <consortium name="DOE Joint Genome Institute"/>
            <person name="Ahrendt S."/>
            <person name="Riley R."/>
            <person name="Andreopoulos W."/>
            <person name="Labutti K."/>
            <person name="Pangilinan J."/>
            <person name="Ruiz-Duenas F.J."/>
            <person name="Barrasa J.M."/>
            <person name="Sanchez-Garcia M."/>
            <person name="Camarero S."/>
            <person name="Miyauchi S."/>
            <person name="Serrano A."/>
            <person name="Linde D."/>
            <person name="Babiker R."/>
            <person name="Drula E."/>
            <person name="Ayuso-Fernandez I."/>
            <person name="Pacheco R."/>
            <person name="Padilla G."/>
            <person name="Ferreira P."/>
            <person name="Barriuso J."/>
            <person name="Kellner H."/>
            <person name="Castanera R."/>
            <person name="Alfaro M."/>
            <person name="Ramirez L."/>
            <person name="Pisabarro A.G."/>
            <person name="Kuo A."/>
            <person name="Tritt A."/>
            <person name="Lipzen A."/>
            <person name="He G."/>
            <person name="Yan M."/>
            <person name="Ng V."/>
            <person name="Cullen D."/>
            <person name="Martin F."/>
            <person name="Rosso M.-N."/>
            <person name="Henrissat B."/>
            <person name="Hibbett D."/>
            <person name="Martinez A.T."/>
            <person name="Grigoriev I.V."/>
        </authorList>
    </citation>
    <scope>NUCLEOTIDE SEQUENCE</scope>
    <source>
        <strain evidence="4">CBS 506.95</strain>
    </source>
</reference>
<dbReference type="PRINTS" id="PR00744">
    <property type="entry name" value="GLHYDRLASE37"/>
</dbReference>
<feature type="signal peptide" evidence="3">
    <location>
        <begin position="1"/>
        <end position="20"/>
    </location>
</feature>
<comment type="similarity">
    <text evidence="1 2">Belongs to the glycosyl hydrolase 37 family.</text>
</comment>
<evidence type="ECO:0000256" key="3">
    <source>
        <dbReference type="SAM" id="SignalP"/>
    </source>
</evidence>
<comment type="catalytic activity">
    <reaction evidence="2">
        <text>alpha,alpha-trehalose + H2O = alpha-D-glucose + beta-D-glucose</text>
        <dbReference type="Rhea" id="RHEA:32675"/>
        <dbReference type="ChEBI" id="CHEBI:15377"/>
        <dbReference type="ChEBI" id="CHEBI:15903"/>
        <dbReference type="ChEBI" id="CHEBI:16551"/>
        <dbReference type="ChEBI" id="CHEBI:17925"/>
        <dbReference type="EC" id="3.2.1.28"/>
    </reaction>
</comment>
<evidence type="ECO:0000313" key="4">
    <source>
        <dbReference type="EMBL" id="KAF9522273.1"/>
    </source>
</evidence>
<organism evidence="4 5">
    <name type="scientific">Crepidotus variabilis</name>
    <dbReference type="NCBI Taxonomy" id="179855"/>
    <lineage>
        <taxon>Eukaryota</taxon>
        <taxon>Fungi</taxon>
        <taxon>Dikarya</taxon>
        <taxon>Basidiomycota</taxon>
        <taxon>Agaricomycotina</taxon>
        <taxon>Agaricomycetes</taxon>
        <taxon>Agaricomycetidae</taxon>
        <taxon>Agaricales</taxon>
        <taxon>Agaricineae</taxon>
        <taxon>Crepidotaceae</taxon>
        <taxon>Crepidotus</taxon>
    </lineage>
</organism>
<keyword evidence="3" id="KW-0732">Signal</keyword>
<dbReference type="AlphaFoldDB" id="A0A9P6JIM5"/>
<dbReference type="Proteomes" id="UP000807306">
    <property type="component" value="Unassembled WGS sequence"/>
</dbReference>
<dbReference type="Pfam" id="PF01204">
    <property type="entry name" value="Trehalase"/>
    <property type="match status" value="2"/>
</dbReference>
<name>A0A9P6JIM5_9AGAR</name>
<keyword evidence="5" id="KW-1185">Reference proteome</keyword>
<evidence type="ECO:0000256" key="2">
    <source>
        <dbReference type="RuleBase" id="RU361180"/>
    </source>
</evidence>
<dbReference type="EMBL" id="MU157953">
    <property type="protein sequence ID" value="KAF9522273.1"/>
    <property type="molecule type" value="Genomic_DNA"/>
</dbReference>
<evidence type="ECO:0000313" key="5">
    <source>
        <dbReference type="Proteomes" id="UP000807306"/>
    </source>
</evidence>
<sequence>MLTAPFAVVLLAQGLTQIAAQSTSTAPVASGSASAISVSTAIPSASASTAAQLPSQAPLPPKQAWCSSEIFCAGAVLQTVNVAHLYPDDKTFVDKPTSKSSQEVLNDFKNISQSTTYGQVINFVDADFTGEGQELEALALANFNSNPPFLNNVTQALPKAFAQTVHGFWTQLIRGTNSSSLCGTSGKCESSLIPLNHTFVVPGGRFREQYYWDSFWIVEGLLESQLYDIAKATLQNFMDELDQFGFIPNGGRIYYLNRSQPPLFIQMLARYVEASGDNSILDRALPLAEKELKWWQDNRSVQVKSPFSNATFTMYHYSVNNSAPRPESYLTDYTTAAGLNETAKAALYAELASGAETGWDYTMRWFHANNVSAGLPALNVRNTVAVDLNSILYKNHVLLAQLYGNANANAAGPHTIAAESLKTGILDLFWDNTKLAFYDFILDTNSRNTVFSVAHFYPFWSGIIPPEVANSSAAAFGAFASVNLVMNRYNGTFPSTFVDTGLQWDAPNTWPPHQYIILKALQALPANVTSDAITQPQDKQSTFNLIPSGQLGVDEGKLPGQPVSGGKTIVNATQTGSGADINKNNGTVVNGGKTVNGEGWAKALQRQLANRYFTSALCSWHATGGSIPDLLPRLNDTELNVTQSINNVGNMFEKFSILDIDSAGRGGEYTVQAGFGWTNGVLLWVASQYGGVIDSPSCPSLLDTPTATVATGGKTNGADATYGGYGLTILMATILVGGLLF</sequence>
<dbReference type="InterPro" id="IPR012341">
    <property type="entry name" value="6hp_glycosidase-like_sf"/>
</dbReference>
<dbReference type="InterPro" id="IPR001661">
    <property type="entry name" value="Glyco_hydro_37"/>
</dbReference>
<proteinExistence type="inferred from homology"/>
<accession>A0A9P6JIM5</accession>
<protein>
    <recommendedName>
        <fullName evidence="2">Trehalase</fullName>
        <ecNumber evidence="2">3.2.1.28</ecNumber>
    </recommendedName>
    <alternativeName>
        <fullName evidence="2">Alpha-trehalose glucohydrolase</fullName>
    </alternativeName>
</protein>
<dbReference type="GO" id="GO:0005993">
    <property type="term" value="P:trehalose catabolic process"/>
    <property type="evidence" value="ECO:0007669"/>
    <property type="project" value="TreeGrafter"/>
</dbReference>